<dbReference type="Proteomes" id="UP000041254">
    <property type="component" value="Unassembled WGS sequence"/>
</dbReference>
<feature type="compositionally biased region" description="Basic residues" evidence="1">
    <location>
        <begin position="8"/>
        <end position="19"/>
    </location>
</feature>
<name>A0A0G4E917_VITBC</name>
<dbReference type="InParanoid" id="A0A0G4E917"/>
<feature type="region of interest" description="Disordered" evidence="1">
    <location>
        <begin position="1"/>
        <end position="61"/>
    </location>
</feature>
<feature type="compositionally biased region" description="Pro residues" evidence="1">
    <location>
        <begin position="125"/>
        <end position="138"/>
    </location>
</feature>
<feature type="compositionally biased region" description="Basic and acidic residues" evidence="1">
    <location>
        <begin position="45"/>
        <end position="54"/>
    </location>
</feature>
<dbReference type="VEuPathDB" id="CryptoDB:Vbra_6757"/>
<evidence type="ECO:0000256" key="1">
    <source>
        <dbReference type="SAM" id="MobiDB-lite"/>
    </source>
</evidence>
<protein>
    <submittedName>
        <fullName evidence="2">Uncharacterized protein</fullName>
    </submittedName>
</protein>
<sequence length="138" mass="14966">MTAAGTTRHPRHLPTHKGPSRSSTNTLLPKSQEARQGRGKKRTGPYKEEREGKKLRSHLLPVAVDLEGPPLLGLDDTGMDMSTSFGVEDLQDGVPFFPPAIPSHHQPMVASPSDAAMTHTRKPSHPSPPSQNTPRPCI</sequence>
<evidence type="ECO:0000313" key="2">
    <source>
        <dbReference type="EMBL" id="CEL92019.1"/>
    </source>
</evidence>
<evidence type="ECO:0000313" key="3">
    <source>
        <dbReference type="Proteomes" id="UP000041254"/>
    </source>
</evidence>
<keyword evidence="3" id="KW-1185">Reference proteome</keyword>
<accession>A0A0G4E917</accession>
<dbReference type="EMBL" id="CDMY01000040">
    <property type="protein sequence ID" value="CEL92019.1"/>
    <property type="molecule type" value="Genomic_DNA"/>
</dbReference>
<feature type="compositionally biased region" description="Polar residues" evidence="1">
    <location>
        <begin position="20"/>
        <end position="29"/>
    </location>
</feature>
<organism evidence="2 3">
    <name type="scientific">Vitrella brassicaformis (strain CCMP3155)</name>
    <dbReference type="NCBI Taxonomy" id="1169540"/>
    <lineage>
        <taxon>Eukaryota</taxon>
        <taxon>Sar</taxon>
        <taxon>Alveolata</taxon>
        <taxon>Colpodellida</taxon>
        <taxon>Vitrellaceae</taxon>
        <taxon>Vitrella</taxon>
    </lineage>
</organism>
<gene>
    <name evidence="2" type="ORF">Vbra_6757</name>
</gene>
<feature type="region of interest" description="Disordered" evidence="1">
    <location>
        <begin position="96"/>
        <end position="138"/>
    </location>
</feature>
<dbReference type="AlphaFoldDB" id="A0A0G4E917"/>
<reference evidence="2 3" key="1">
    <citation type="submission" date="2014-11" db="EMBL/GenBank/DDBJ databases">
        <authorList>
            <person name="Zhu J."/>
            <person name="Qi W."/>
            <person name="Song R."/>
        </authorList>
    </citation>
    <scope>NUCLEOTIDE SEQUENCE [LARGE SCALE GENOMIC DNA]</scope>
</reference>
<proteinExistence type="predicted"/>